<reference evidence="2" key="1">
    <citation type="submission" date="2016-11" db="UniProtKB">
        <authorList>
            <consortium name="WormBaseParasite"/>
        </authorList>
    </citation>
    <scope>IDENTIFICATION</scope>
    <source>
        <strain evidence="2">KR3021</strain>
    </source>
</reference>
<sequence>MLTMFPVGYHIVALNVPEIVIQDEMKNQSFLSSEGIFSSAALNIAWSSIIAALAFGAFIGCFFVTPTIQKFGVRISMVYVNNSICIFGSLLLFLSKYIMITSMLLCGRVVIGIYVGMACALSALFIKEIATQKQKGTLGCCLHITVCLGSAVAGILSLPSFLGNQTYWNILLAIPMIVSIIQMIMGRYMHETPGYLFDNRKIAEGIESIKYYYGIDELSIEETVKEYSREVSHVPSQIDWKTAYNNSAIRNGIKMGILVNIAQVFTGAMSAAAYSTNIFKSVSFNDSLTPYLPAIGSLISVLVTLPGMYLIEQYGRRKLILGTLAVCTAGNFSMLIFSIITQYDKVAYWATSIFTISFILMGLSYNIGIGPLAYFVPEELVQAEAASIALGAAVAANWVTTMFTNLLYYPLNDAFGGYSFLLFLIPSSYFLYYFYYNLKETKGNFNSTGERNLACNLLEDIKEDTLNYQTFSKSQSVSSA</sequence>
<accession>A0AC35TKY4</accession>
<dbReference type="WBParaSite" id="RSKR_0000186600.1">
    <property type="protein sequence ID" value="RSKR_0000186600.1"/>
    <property type="gene ID" value="RSKR_0000186600"/>
</dbReference>
<evidence type="ECO:0000313" key="2">
    <source>
        <dbReference type="WBParaSite" id="RSKR_0000186600.1"/>
    </source>
</evidence>
<dbReference type="Proteomes" id="UP000095286">
    <property type="component" value="Unplaced"/>
</dbReference>
<proteinExistence type="predicted"/>
<evidence type="ECO:0000313" key="1">
    <source>
        <dbReference type="Proteomes" id="UP000095286"/>
    </source>
</evidence>
<protein>
    <submittedName>
        <fullName evidence="2">MFS domain-containing protein</fullName>
    </submittedName>
</protein>
<organism evidence="1 2">
    <name type="scientific">Rhabditophanes sp. KR3021</name>
    <dbReference type="NCBI Taxonomy" id="114890"/>
    <lineage>
        <taxon>Eukaryota</taxon>
        <taxon>Metazoa</taxon>
        <taxon>Ecdysozoa</taxon>
        <taxon>Nematoda</taxon>
        <taxon>Chromadorea</taxon>
        <taxon>Rhabditida</taxon>
        <taxon>Tylenchina</taxon>
        <taxon>Panagrolaimomorpha</taxon>
        <taxon>Strongyloidoidea</taxon>
        <taxon>Alloionematidae</taxon>
        <taxon>Rhabditophanes</taxon>
    </lineage>
</organism>
<name>A0AC35TKY4_9BILA</name>